<protein>
    <recommendedName>
        <fullName evidence="5">EamA domain-containing protein</fullName>
    </recommendedName>
</protein>
<dbReference type="EMBL" id="ML769392">
    <property type="protein sequence ID" value="KAE9408109.1"/>
    <property type="molecule type" value="Genomic_DNA"/>
</dbReference>
<keyword evidence="1" id="KW-0812">Transmembrane</keyword>
<evidence type="ECO:0000256" key="1">
    <source>
        <dbReference type="SAM" id="Phobius"/>
    </source>
</evidence>
<feature type="signal peptide" evidence="2">
    <location>
        <begin position="1"/>
        <end position="18"/>
    </location>
</feature>
<name>A0A6A4IC16_9AGAR</name>
<evidence type="ECO:0000256" key="2">
    <source>
        <dbReference type="SAM" id="SignalP"/>
    </source>
</evidence>
<accession>A0A6A4IC16</accession>
<organism evidence="3 4">
    <name type="scientific">Gymnopus androsaceus JB14</name>
    <dbReference type="NCBI Taxonomy" id="1447944"/>
    <lineage>
        <taxon>Eukaryota</taxon>
        <taxon>Fungi</taxon>
        <taxon>Dikarya</taxon>
        <taxon>Basidiomycota</taxon>
        <taxon>Agaricomycotina</taxon>
        <taxon>Agaricomycetes</taxon>
        <taxon>Agaricomycetidae</taxon>
        <taxon>Agaricales</taxon>
        <taxon>Marasmiineae</taxon>
        <taxon>Omphalotaceae</taxon>
        <taxon>Gymnopus</taxon>
    </lineage>
</organism>
<dbReference type="InterPro" id="IPR026505">
    <property type="entry name" value="Solute_c_fam_35_mem_F3/F4"/>
</dbReference>
<sequence>KLVILIFTVTLFAFVAESQLTQYVQTTLNYRKPFFIFWIVHSSFVIALPCHLLYLALATPYSLSALWKGLVLANVQHLNGTGTDVFSSRSPKIPVTKITLLMLALTAAISLPAGLWFISIELASVTDVTAIWNTNAFFAYLLTVKIFGLKWETRKLAAVVLATLGVLAVVYGGSTASSPSETAEEAASTQSFPKLGNPLMGDLLTLIASVCYAGYQVFYKKYVALASDPEFDEYQPLSASEDREVHPPEGPEPGEAVYPPPFGLYSNFWSSAIGACTFFVLWFPIPILHLARSRAFCAPGQPHYGCRNCRYCADWFHLQCGIHDHTRAMGSYHHVCRRSIDHCPRIYFRYYSWCYRHFDVLERGRVCYDRRRVRCTCLRYATVRPVRFYTVFLSSK</sequence>
<dbReference type="OrthoDB" id="10062838at2759"/>
<reference evidence="3" key="1">
    <citation type="journal article" date="2019" name="Environ. Microbiol.">
        <title>Fungal ecological strategies reflected in gene transcription - a case study of two litter decomposers.</title>
        <authorList>
            <person name="Barbi F."/>
            <person name="Kohler A."/>
            <person name="Barry K."/>
            <person name="Baskaran P."/>
            <person name="Daum C."/>
            <person name="Fauchery L."/>
            <person name="Ihrmark K."/>
            <person name="Kuo A."/>
            <person name="LaButti K."/>
            <person name="Lipzen A."/>
            <person name="Morin E."/>
            <person name="Grigoriev I.V."/>
            <person name="Henrissat B."/>
            <person name="Lindahl B."/>
            <person name="Martin F."/>
        </authorList>
    </citation>
    <scope>NUCLEOTIDE SEQUENCE</scope>
    <source>
        <strain evidence="3">JB14</strain>
    </source>
</reference>
<gene>
    <name evidence="3" type="ORF">BT96DRAFT_1030180</name>
</gene>
<dbReference type="Proteomes" id="UP000799118">
    <property type="component" value="Unassembled WGS sequence"/>
</dbReference>
<evidence type="ECO:0000313" key="3">
    <source>
        <dbReference type="EMBL" id="KAE9408109.1"/>
    </source>
</evidence>
<evidence type="ECO:0008006" key="5">
    <source>
        <dbReference type="Google" id="ProtNLM"/>
    </source>
</evidence>
<keyword evidence="1" id="KW-1133">Transmembrane helix</keyword>
<feature type="transmembrane region" description="Helical" evidence="1">
    <location>
        <begin position="98"/>
        <end position="118"/>
    </location>
</feature>
<keyword evidence="1" id="KW-0472">Membrane</keyword>
<keyword evidence="2" id="KW-0732">Signal</keyword>
<dbReference type="AlphaFoldDB" id="A0A6A4IC16"/>
<evidence type="ECO:0000313" key="4">
    <source>
        <dbReference type="Proteomes" id="UP000799118"/>
    </source>
</evidence>
<feature type="chain" id="PRO_5025667216" description="EamA domain-containing protein" evidence="2">
    <location>
        <begin position="19"/>
        <end position="396"/>
    </location>
</feature>
<dbReference type="PANTHER" id="PTHR19346:SF4">
    <property type="entry name" value="SUGAR PHOSPHATE TRANSPORTER DOMAIN-CONTAINING PROTEIN"/>
    <property type="match status" value="1"/>
</dbReference>
<proteinExistence type="predicted"/>
<feature type="transmembrane region" description="Helical" evidence="1">
    <location>
        <begin position="130"/>
        <end position="149"/>
    </location>
</feature>
<feature type="transmembrane region" description="Helical" evidence="1">
    <location>
        <begin position="268"/>
        <end position="291"/>
    </location>
</feature>
<keyword evidence="4" id="KW-1185">Reference proteome</keyword>
<feature type="non-terminal residue" evidence="3">
    <location>
        <position position="1"/>
    </location>
</feature>
<feature type="transmembrane region" description="Helical" evidence="1">
    <location>
        <begin position="156"/>
        <end position="174"/>
    </location>
</feature>
<feature type="transmembrane region" description="Helical" evidence="1">
    <location>
        <begin position="34"/>
        <end position="57"/>
    </location>
</feature>
<dbReference type="PANTHER" id="PTHR19346">
    <property type="entry name" value="SUGAR PHOSPHATE TRANSPORTER DOMAIN-CONTAINING PROTEIN"/>
    <property type="match status" value="1"/>
</dbReference>